<dbReference type="Gene3D" id="3.40.710.10">
    <property type="entry name" value="DD-peptidase/beta-lactamase superfamily"/>
    <property type="match status" value="1"/>
</dbReference>
<dbReference type="PANTHER" id="PTHR35333:SF3">
    <property type="entry name" value="BETA-LACTAMASE-TYPE TRANSPEPTIDASE FOLD CONTAINING PROTEIN"/>
    <property type="match status" value="1"/>
</dbReference>
<dbReference type="PANTHER" id="PTHR35333">
    <property type="entry name" value="BETA-LACTAMASE"/>
    <property type="match status" value="1"/>
</dbReference>
<dbReference type="Pfam" id="PF13354">
    <property type="entry name" value="Beta-lactamase2"/>
    <property type="match status" value="1"/>
</dbReference>
<evidence type="ECO:0000256" key="1">
    <source>
        <dbReference type="SAM" id="MobiDB-lite"/>
    </source>
</evidence>
<sequence length="322" mass="34010">MEESRIDMPRSRKAVRRRVAVALSLVLAIVAVLVAYGVWETTADPDQRDAAAGGTTAQAEDSDGGWTSVGDHEAQAVPEVSQWTEQSTQAAQEAAEAVSSVVVPQLDALFAGAEYAVKVVDLADRTVPVSVNENEIYASASTYKLYVAHSMLSALDAGTVTWDSALNGTTLRECFALMIEISDNDCAQAWMDNVVPRDEVNALAASIGATSTRFAKDEVTTTTAADLATILTGIYDGTLMSASSNEVLIDALESQIYRDGIPAGIGESGVVADKVGFLYGYLNDAGIVYSDKGDYVFVILTNNSSWAAIAEATAIIYDALPA</sequence>
<feature type="domain" description="Beta-lactamase class A catalytic" evidence="3">
    <location>
        <begin position="119"/>
        <end position="301"/>
    </location>
</feature>
<proteinExistence type="predicted"/>
<keyword evidence="2" id="KW-0472">Membrane</keyword>
<evidence type="ECO:0000256" key="2">
    <source>
        <dbReference type="SAM" id="Phobius"/>
    </source>
</evidence>
<keyword evidence="2" id="KW-1133">Transmembrane helix</keyword>
<feature type="transmembrane region" description="Helical" evidence="2">
    <location>
        <begin position="20"/>
        <end position="39"/>
    </location>
</feature>
<dbReference type="AlphaFoldDB" id="A0A261FP84"/>
<dbReference type="Proteomes" id="UP000216352">
    <property type="component" value="Unassembled WGS sequence"/>
</dbReference>
<comment type="caution">
    <text evidence="4">The sequence shown here is derived from an EMBL/GenBank/DDBJ whole genome shotgun (WGS) entry which is preliminary data.</text>
</comment>
<dbReference type="GO" id="GO:0008800">
    <property type="term" value="F:beta-lactamase activity"/>
    <property type="evidence" value="ECO:0007669"/>
    <property type="project" value="InterPro"/>
</dbReference>
<dbReference type="EMBL" id="MWWX01000011">
    <property type="protein sequence ID" value="OZG60991.1"/>
    <property type="molecule type" value="Genomic_DNA"/>
</dbReference>
<keyword evidence="4" id="KW-0378">Hydrolase</keyword>
<evidence type="ECO:0000259" key="3">
    <source>
        <dbReference type="Pfam" id="PF13354"/>
    </source>
</evidence>
<dbReference type="GO" id="GO:0046677">
    <property type="term" value="P:response to antibiotic"/>
    <property type="evidence" value="ECO:0007669"/>
    <property type="project" value="InterPro"/>
</dbReference>
<name>A0A261FP84_9BIFI</name>
<dbReference type="GO" id="GO:0030655">
    <property type="term" value="P:beta-lactam antibiotic catabolic process"/>
    <property type="evidence" value="ECO:0007669"/>
    <property type="project" value="InterPro"/>
</dbReference>
<dbReference type="InterPro" id="IPR000871">
    <property type="entry name" value="Beta-lactam_class-A"/>
</dbReference>
<dbReference type="InterPro" id="IPR012338">
    <property type="entry name" value="Beta-lactam/transpept-like"/>
</dbReference>
<protein>
    <submittedName>
        <fullName evidence="4">Serine hydrolase</fullName>
    </submittedName>
</protein>
<dbReference type="SUPFAM" id="SSF56601">
    <property type="entry name" value="beta-lactamase/transpeptidase-like"/>
    <property type="match status" value="1"/>
</dbReference>
<feature type="region of interest" description="Disordered" evidence="1">
    <location>
        <begin position="45"/>
        <end position="70"/>
    </location>
</feature>
<evidence type="ECO:0000313" key="4">
    <source>
        <dbReference type="EMBL" id="OZG60991.1"/>
    </source>
</evidence>
<keyword evidence="5" id="KW-1185">Reference proteome</keyword>
<accession>A0A261FP84</accession>
<keyword evidence="2" id="KW-0812">Transmembrane</keyword>
<reference evidence="4 5" key="1">
    <citation type="journal article" date="2017" name="BMC Genomics">
        <title>Comparative genomic and phylogenomic analyses of the Bifidobacteriaceae family.</title>
        <authorList>
            <person name="Lugli G.A."/>
            <person name="Milani C."/>
            <person name="Turroni F."/>
            <person name="Duranti S."/>
            <person name="Mancabelli L."/>
            <person name="Mangifesta M."/>
            <person name="Ferrario C."/>
            <person name="Modesto M."/>
            <person name="Mattarelli P."/>
            <person name="Jiri K."/>
            <person name="van Sinderen D."/>
            <person name="Ventura M."/>
        </authorList>
    </citation>
    <scope>NUCLEOTIDE SEQUENCE [LARGE SCALE GENOMIC DNA]</scope>
    <source>
        <strain evidence="4 5">DSM 28807</strain>
    </source>
</reference>
<gene>
    <name evidence="4" type="ORF">BLEM_1623</name>
</gene>
<organism evidence="4 5">
    <name type="scientific">Bifidobacterium lemurum</name>
    <dbReference type="NCBI Taxonomy" id="1603886"/>
    <lineage>
        <taxon>Bacteria</taxon>
        <taxon>Bacillati</taxon>
        <taxon>Actinomycetota</taxon>
        <taxon>Actinomycetes</taxon>
        <taxon>Bifidobacteriales</taxon>
        <taxon>Bifidobacteriaceae</taxon>
        <taxon>Bifidobacterium</taxon>
    </lineage>
</organism>
<dbReference type="STRING" id="1603886.GCA_001895165_00058"/>
<dbReference type="InterPro" id="IPR045155">
    <property type="entry name" value="Beta-lactam_cat"/>
</dbReference>
<evidence type="ECO:0000313" key="5">
    <source>
        <dbReference type="Proteomes" id="UP000216352"/>
    </source>
</evidence>